<evidence type="ECO:0000256" key="3">
    <source>
        <dbReference type="ARBA" id="ARBA00022679"/>
    </source>
</evidence>
<dbReference type="STRING" id="28083.Lbir_0015"/>
<name>A0A378IBB5_9GAMM</name>
<reference evidence="6 8" key="1">
    <citation type="submission" date="2015-11" db="EMBL/GenBank/DDBJ databases">
        <title>Genomic analysis of 38 Legionella species identifies large and diverse effector repertoires.</title>
        <authorList>
            <person name="Burstein D."/>
            <person name="Amaro F."/>
            <person name="Zusman T."/>
            <person name="Lifshitz Z."/>
            <person name="Cohen O."/>
            <person name="Gilbert J.A."/>
            <person name="Pupko T."/>
            <person name="Shuman H.A."/>
            <person name="Segal G."/>
        </authorList>
    </citation>
    <scope>NUCLEOTIDE SEQUENCE [LARGE SCALE GENOMIC DNA]</scope>
    <source>
        <strain evidence="6 8">CDC#1407-AL-14</strain>
    </source>
</reference>
<evidence type="ECO:0000256" key="5">
    <source>
        <dbReference type="ARBA" id="ARBA00022840"/>
    </source>
</evidence>
<keyword evidence="7" id="KW-0328">Glycosyltransferase</keyword>
<dbReference type="PANTHER" id="PTHR30201:SF2">
    <property type="entry name" value="2-(5''-TRIPHOSPHORIBOSYL)-3'-DEPHOSPHOCOENZYME-A SYNTHASE"/>
    <property type="match status" value="1"/>
</dbReference>
<dbReference type="RefSeq" id="WP_058522146.1">
    <property type="nucleotide sequence ID" value="NZ_CAAAHV010000029.1"/>
</dbReference>
<evidence type="ECO:0000313" key="7">
    <source>
        <dbReference type="EMBL" id="STX32072.1"/>
    </source>
</evidence>
<dbReference type="InterPro" id="IPR002736">
    <property type="entry name" value="CitG"/>
</dbReference>
<dbReference type="AlphaFoldDB" id="A0A378IBB5"/>
<evidence type="ECO:0000313" key="9">
    <source>
        <dbReference type="Proteomes" id="UP000255066"/>
    </source>
</evidence>
<accession>A0A378IBB5</accession>
<dbReference type="Gene3D" id="1.10.4200.10">
    <property type="entry name" value="Triphosphoribosyl-dephospho-CoA protein"/>
    <property type="match status" value="1"/>
</dbReference>
<evidence type="ECO:0000256" key="4">
    <source>
        <dbReference type="ARBA" id="ARBA00022741"/>
    </source>
</evidence>
<dbReference type="GO" id="GO:0016757">
    <property type="term" value="F:glycosyltransferase activity"/>
    <property type="evidence" value="ECO:0007669"/>
    <property type="project" value="UniProtKB-KW"/>
</dbReference>
<dbReference type="PANTHER" id="PTHR30201">
    <property type="entry name" value="TRIPHOSPHORIBOSYL-DEPHOSPHO-COA SYNTHASE"/>
    <property type="match status" value="1"/>
</dbReference>
<keyword evidence="5" id="KW-0067">ATP-binding</keyword>
<dbReference type="EMBL" id="LNXT01000001">
    <property type="protein sequence ID" value="KTC75946.1"/>
    <property type="molecule type" value="Genomic_DNA"/>
</dbReference>
<gene>
    <name evidence="7" type="primary">citG</name>
    <name evidence="6" type="ORF">Lbir_0015</name>
    <name evidence="7" type="ORF">NCTC12437_01850</name>
</gene>
<dbReference type="GO" id="GO:0051191">
    <property type="term" value="P:prosthetic group biosynthetic process"/>
    <property type="evidence" value="ECO:0007669"/>
    <property type="project" value="TreeGrafter"/>
</dbReference>
<dbReference type="EC" id="2.4.2.52" evidence="2"/>
<keyword evidence="3 7" id="KW-0808">Transferase</keyword>
<dbReference type="OrthoDB" id="114886at2"/>
<keyword evidence="8" id="KW-1185">Reference proteome</keyword>
<reference evidence="7 9" key="2">
    <citation type="submission" date="2018-06" db="EMBL/GenBank/DDBJ databases">
        <authorList>
            <consortium name="Pathogen Informatics"/>
            <person name="Doyle S."/>
        </authorList>
    </citation>
    <scope>NUCLEOTIDE SEQUENCE [LARGE SCALE GENOMIC DNA]</scope>
    <source>
        <strain evidence="7 9">NCTC12437</strain>
    </source>
</reference>
<dbReference type="Pfam" id="PF01874">
    <property type="entry name" value="CitG"/>
    <property type="match status" value="1"/>
</dbReference>
<dbReference type="GO" id="GO:0005524">
    <property type="term" value="F:ATP binding"/>
    <property type="evidence" value="ECO:0007669"/>
    <property type="project" value="UniProtKB-KW"/>
</dbReference>
<evidence type="ECO:0000256" key="2">
    <source>
        <dbReference type="ARBA" id="ARBA00012074"/>
    </source>
</evidence>
<dbReference type="GO" id="GO:0046917">
    <property type="term" value="F:triphosphoribosyl-dephospho-CoA synthase activity"/>
    <property type="evidence" value="ECO:0007669"/>
    <property type="project" value="UniProtKB-EC"/>
</dbReference>
<evidence type="ECO:0000313" key="6">
    <source>
        <dbReference type="EMBL" id="KTC75946.1"/>
    </source>
</evidence>
<dbReference type="Proteomes" id="UP000054735">
    <property type="component" value="Unassembled WGS sequence"/>
</dbReference>
<protein>
    <recommendedName>
        <fullName evidence="2">triphosphoribosyl-dephospho-CoA synthase</fullName>
        <ecNumber evidence="2">2.4.2.52</ecNumber>
    </recommendedName>
</protein>
<evidence type="ECO:0000313" key="8">
    <source>
        <dbReference type="Proteomes" id="UP000054735"/>
    </source>
</evidence>
<sequence>MHHFQHSFSSPNQLARFYAKKAVRALYEEVALYPKPGLVSFVDSGAHQDMDGPLFFRSLFGLRHYFFKLGCQAAQELVPRNLLPLGIKAEKTMQQITGGINTHRGAIFSMGIMCATICNLSRRFARFSLRDLQLAIMEHWAQYLQKEHVNGNTHGAVVKQRYAVADARQMAINGYQLVFDAYTDLFTIHQDSVFFGLLAYQRFLLALDDINVLYRTGPAGLALARSHIQQEISSDNREKSIEAARHLHVLFSKANISPGGVADMLALLFFLRQIFGKQA</sequence>
<dbReference type="Proteomes" id="UP000255066">
    <property type="component" value="Unassembled WGS sequence"/>
</dbReference>
<keyword evidence="4" id="KW-0547">Nucleotide-binding</keyword>
<evidence type="ECO:0000256" key="1">
    <source>
        <dbReference type="ARBA" id="ARBA00001210"/>
    </source>
</evidence>
<comment type="catalytic activity">
    <reaction evidence="1">
        <text>3'-dephospho-CoA + ATP = 2'-(5''-triphospho-alpha-D-ribosyl)-3'-dephospho-CoA + adenine</text>
        <dbReference type="Rhea" id="RHEA:15117"/>
        <dbReference type="ChEBI" id="CHEBI:16708"/>
        <dbReference type="ChEBI" id="CHEBI:30616"/>
        <dbReference type="ChEBI" id="CHEBI:57328"/>
        <dbReference type="ChEBI" id="CHEBI:61378"/>
        <dbReference type="EC" id="2.4.2.52"/>
    </reaction>
</comment>
<proteinExistence type="predicted"/>
<dbReference type="EMBL" id="UGNW01000001">
    <property type="protein sequence ID" value="STX32072.1"/>
    <property type="molecule type" value="Genomic_DNA"/>
</dbReference>
<organism evidence="7 9">
    <name type="scientific">Legionella birminghamensis</name>
    <dbReference type="NCBI Taxonomy" id="28083"/>
    <lineage>
        <taxon>Bacteria</taxon>
        <taxon>Pseudomonadati</taxon>
        <taxon>Pseudomonadota</taxon>
        <taxon>Gammaproteobacteria</taxon>
        <taxon>Legionellales</taxon>
        <taxon>Legionellaceae</taxon>
        <taxon>Legionella</taxon>
    </lineage>
</organism>